<evidence type="ECO:0000313" key="3">
    <source>
        <dbReference type="EMBL" id="SSX18163.1"/>
    </source>
</evidence>
<dbReference type="EMBL" id="UFQS01000027">
    <property type="protein sequence ID" value="SSW97777.1"/>
    <property type="molecule type" value="Genomic_DNA"/>
</dbReference>
<feature type="compositionally biased region" description="Pro residues" evidence="1">
    <location>
        <begin position="344"/>
        <end position="359"/>
    </location>
</feature>
<organism evidence="2">
    <name type="scientific">Culicoides sonorensis</name>
    <name type="common">Biting midge</name>
    <dbReference type="NCBI Taxonomy" id="179676"/>
    <lineage>
        <taxon>Eukaryota</taxon>
        <taxon>Metazoa</taxon>
        <taxon>Ecdysozoa</taxon>
        <taxon>Arthropoda</taxon>
        <taxon>Hexapoda</taxon>
        <taxon>Insecta</taxon>
        <taxon>Pterygota</taxon>
        <taxon>Neoptera</taxon>
        <taxon>Endopterygota</taxon>
        <taxon>Diptera</taxon>
        <taxon>Nematocera</taxon>
        <taxon>Chironomoidea</taxon>
        <taxon>Ceratopogonidae</taxon>
        <taxon>Ceratopogoninae</taxon>
        <taxon>Culicoides</taxon>
        <taxon>Monoculicoides</taxon>
    </lineage>
</organism>
<dbReference type="OMA" id="GRVDNMH"/>
<feature type="compositionally biased region" description="Low complexity" evidence="1">
    <location>
        <begin position="222"/>
        <end position="240"/>
    </location>
</feature>
<evidence type="ECO:0000256" key="1">
    <source>
        <dbReference type="SAM" id="MobiDB-lite"/>
    </source>
</evidence>
<gene>
    <name evidence="2" type="primary">CSON007392</name>
</gene>
<reference evidence="2" key="1">
    <citation type="submission" date="2018-04" db="EMBL/GenBank/DDBJ databases">
        <authorList>
            <person name="Go L.Y."/>
            <person name="Mitchell J.A."/>
        </authorList>
    </citation>
    <scope>NUCLEOTIDE SEQUENCE</scope>
    <source>
        <tissue evidence="2">Whole organism</tissue>
    </source>
</reference>
<feature type="compositionally biased region" description="Polar residues" evidence="1">
    <location>
        <begin position="298"/>
        <end position="314"/>
    </location>
</feature>
<proteinExistence type="predicted"/>
<name>A0A336K083_CULSO</name>
<evidence type="ECO:0000313" key="2">
    <source>
        <dbReference type="EMBL" id="SSW97777.1"/>
    </source>
</evidence>
<dbReference type="VEuPathDB" id="VectorBase:CSON007392"/>
<dbReference type="EMBL" id="UFQT01000027">
    <property type="protein sequence ID" value="SSX18163.1"/>
    <property type="molecule type" value="Genomic_DNA"/>
</dbReference>
<protein>
    <submittedName>
        <fullName evidence="2">CSON007392 protein</fullName>
    </submittedName>
</protein>
<dbReference type="AlphaFoldDB" id="A0A336K083"/>
<feature type="region of interest" description="Disordered" evidence="1">
    <location>
        <begin position="289"/>
        <end position="361"/>
    </location>
</feature>
<sequence>MDLSESMKIALKGGGSAVPGPSGEGSSSHKASPGAGFVTEKLYMLLQLYLQNKGWNPSVELLQCFQELKDSPVLPSPAYLQVIANRVNLDSQGRLILRENGKIVLPYEHFGNAVMLKHMQGGPHGIHLSVEQTVRAVMESYTIGRENFGMEKEFIIDVVKSCPNCRYYKNHMGPYMDPSYGGAGGVAAQQLTPEYISHLQQMAAAGIDITALDAQLAAAANQAQNSQPSTSKHSKQNSSSAQMSRMEQAQITAAIIQQQNRAMQQQQQQHSQAGLDKSFASMFPLEKQRQILQQQQQHHSSSAGPSTPNISPSPVLSIHPSVGPSSISGVGSGQVSSRSATPLQIPPPVPVQTPVPPPHLQVQPIMIPGNDQPAKLNDFYRSSLESLESMSSSNKDLLALHNGAWTNQPPNSGDVVGAGQEKIVRAFTELMRNMARMKTYIRPAMCECKPYGKQSESLQKTLMDTIQIVQTLRSYLPAPHIPVSSWKSENSTAIMPGKGQEVGNT</sequence>
<feature type="region of interest" description="Disordered" evidence="1">
    <location>
        <begin position="222"/>
        <end position="247"/>
    </location>
</feature>
<reference evidence="3" key="2">
    <citation type="submission" date="2018-07" db="EMBL/GenBank/DDBJ databases">
        <authorList>
            <person name="Quirk P.G."/>
            <person name="Krulwich T.A."/>
        </authorList>
    </citation>
    <scope>NUCLEOTIDE SEQUENCE</scope>
</reference>
<accession>A0A336K083</accession>
<feature type="region of interest" description="Disordered" evidence="1">
    <location>
        <begin position="11"/>
        <end position="32"/>
    </location>
</feature>
<feature type="compositionally biased region" description="Low complexity" evidence="1">
    <location>
        <begin position="317"/>
        <end position="343"/>
    </location>
</feature>